<keyword evidence="11 16" id="KW-0067">ATP-binding</keyword>
<protein>
    <recommendedName>
        <fullName evidence="15 16">Type III pantothenate kinase</fullName>
        <ecNumber evidence="6 16">2.7.1.33</ecNumber>
    </recommendedName>
    <alternativeName>
        <fullName evidence="16">PanK-III</fullName>
    </alternativeName>
    <alternativeName>
        <fullName evidence="16">Pantothenic acid kinase</fullName>
    </alternativeName>
</protein>
<evidence type="ECO:0000256" key="3">
    <source>
        <dbReference type="ARBA" id="ARBA00004496"/>
    </source>
</evidence>
<keyword evidence="7 16" id="KW-0963">Cytoplasm</keyword>
<feature type="binding site" evidence="16">
    <location>
        <begin position="124"/>
        <end position="127"/>
    </location>
    <ligand>
        <name>substrate</name>
    </ligand>
</feature>
<dbReference type="RefSeq" id="WP_419189412.1">
    <property type="nucleotide sequence ID" value="NZ_CP036526.1"/>
</dbReference>
<name>A0A517P2B1_9BACT</name>
<evidence type="ECO:0000256" key="13">
    <source>
        <dbReference type="ARBA" id="ARBA00022993"/>
    </source>
</evidence>
<evidence type="ECO:0000256" key="9">
    <source>
        <dbReference type="ARBA" id="ARBA00022741"/>
    </source>
</evidence>
<comment type="cofactor">
    <cofactor evidence="16">
        <name>NH4(+)</name>
        <dbReference type="ChEBI" id="CHEBI:28938"/>
    </cofactor>
    <cofactor evidence="16">
        <name>K(+)</name>
        <dbReference type="ChEBI" id="CHEBI:29103"/>
    </cofactor>
    <text evidence="16">A monovalent cation. Ammonium or potassium.</text>
</comment>
<sequence>MSERNCVVAVDVGNSAVKLCVRRGEEKKVGDALGDKSVAAELAQLSVPICENAWHLRATRWVRDQVRCEHSHWLIASVHQPAAQTLQHAIDAMSVDSDMQMTVASVSRRDVPMNVRVDQPDRLGVDRLLSAYGARNQFGSPVTVVDAGSAVTIDWVNDEGDFCGGAILPGLRMQANALAYGTDALPEIDWKVGGSQSENPATVAGTNTVDAIRLGLITAVTAAIDRLSVAYANSGAGSKAQSKLVLTGGDAATISPFVQQPHEVVPNLVCRGLLDLPRS</sequence>
<evidence type="ECO:0000256" key="15">
    <source>
        <dbReference type="ARBA" id="ARBA00040883"/>
    </source>
</evidence>
<dbReference type="GO" id="GO:0005737">
    <property type="term" value="C:cytoplasm"/>
    <property type="evidence" value="ECO:0007669"/>
    <property type="project" value="UniProtKB-SubCell"/>
</dbReference>
<dbReference type="NCBIfam" id="TIGR00671">
    <property type="entry name" value="baf"/>
    <property type="match status" value="1"/>
</dbReference>
<keyword evidence="18" id="KW-1185">Reference proteome</keyword>
<evidence type="ECO:0000313" key="17">
    <source>
        <dbReference type="EMBL" id="QDT13517.1"/>
    </source>
</evidence>
<dbReference type="GO" id="GO:0004594">
    <property type="term" value="F:pantothenate kinase activity"/>
    <property type="evidence" value="ECO:0007669"/>
    <property type="project" value="UniProtKB-UniRule"/>
</dbReference>
<evidence type="ECO:0000256" key="7">
    <source>
        <dbReference type="ARBA" id="ARBA00022490"/>
    </source>
</evidence>
<feature type="binding site" evidence="16">
    <location>
        <position position="208"/>
    </location>
    <ligand>
        <name>substrate</name>
    </ligand>
</feature>
<accession>A0A517P2B1</accession>
<dbReference type="SUPFAM" id="SSF53067">
    <property type="entry name" value="Actin-like ATPase domain"/>
    <property type="match status" value="2"/>
</dbReference>
<comment type="subunit">
    <text evidence="5 16">Homodimer.</text>
</comment>
<evidence type="ECO:0000256" key="2">
    <source>
        <dbReference type="ARBA" id="ARBA00001958"/>
    </source>
</evidence>
<keyword evidence="10 16" id="KW-0418">Kinase</keyword>
<feature type="binding site" evidence="16">
    <location>
        <position position="146"/>
    </location>
    <ligand>
        <name>K(+)</name>
        <dbReference type="ChEBI" id="CHEBI:29103"/>
    </ligand>
</feature>
<dbReference type="EMBL" id="CP036526">
    <property type="protein sequence ID" value="QDT13517.1"/>
    <property type="molecule type" value="Genomic_DNA"/>
</dbReference>
<dbReference type="HAMAP" id="MF_01274">
    <property type="entry name" value="Pantothen_kinase_3"/>
    <property type="match status" value="1"/>
</dbReference>
<dbReference type="GO" id="GO:0015937">
    <property type="term" value="P:coenzyme A biosynthetic process"/>
    <property type="evidence" value="ECO:0007669"/>
    <property type="project" value="UniProtKB-UniRule"/>
</dbReference>
<feature type="binding site" evidence="16">
    <location>
        <begin position="11"/>
        <end position="18"/>
    </location>
    <ligand>
        <name>ATP</name>
        <dbReference type="ChEBI" id="CHEBI:30616"/>
    </ligand>
</feature>
<evidence type="ECO:0000256" key="1">
    <source>
        <dbReference type="ARBA" id="ARBA00001206"/>
    </source>
</evidence>
<dbReference type="EC" id="2.7.1.33" evidence="6 16"/>
<reference evidence="17 18" key="1">
    <citation type="submission" date="2019-02" db="EMBL/GenBank/DDBJ databases">
        <title>Deep-cultivation of Planctomycetes and their phenomic and genomic characterization uncovers novel biology.</title>
        <authorList>
            <person name="Wiegand S."/>
            <person name="Jogler M."/>
            <person name="Boedeker C."/>
            <person name="Pinto D."/>
            <person name="Vollmers J."/>
            <person name="Rivas-Marin E."/>
            <person name="Kohn T."/>
            <person name="Peeters S.H."/>
            <person name="Heuer A."/>
            <person name="Rast P."/>
            <person name="Oberbeckmann S."/>
            <person name="Bunk B."/>
            <person name="Jeske O."/>
            <person name="Meyerdierks A."/>
            <person name="Storesund J.E."/>
            <person name="Kallscheuer N."/>
            <person name="Luecker S."/>
            <person name="Lage O.M."/>
            <person name="Pohl T."/>
            <person name="Merkel B.J."/>
            <person name="Hornburger P."/>
            <person name="Mueller R.-W."/>
            <person name="Bruemmer F."/>
            <person name="Labrenz M."/>
            <person name="Spormann A.M."/>
            <person name="Op den Camp H."/>
            <person name="Overmann J."/>
            <person name="Amann R."/>
            <person name="Jetten M.S.M."/>
            <person name="Mascher T."/>
            <person name="Medema M.H."/>
            <person name="Devos D.P."/>
            <person name="Kaster A.-K."/>
            <person name="Ovreas L."/>
            <person name="Rohde M."/>
            <person name="Galperin M.Y."/>
            <person name="Jogler C."/>
        </authorList>
    </citation>
    <scope>NUCLEOTIDE SEQUENCE [LARGE SCALE GENOMIC DNA]</scope>
    <source>
        <strain evidence="17 18">K23_9</strain>
    </source>
</reference>
<comment type="function">
    <text evidence="16">Catalyzes the phosphorylation of pantothenate (Pan), the first step in CoA biosynthesis.</text>
</comment>
<evidence type="ECO:0000256" key="12">
    <source>
        <dbReference type="ARBA" id="ARBA00022958"/>
    </source>
</evidence>
<evidence type="ECO:0000256" key="4">
    <source>
        <dbReference type="ARBA" id="ARBA00005225"/>
    </source>
</evidence>
<dbReference type="PANTHER" id="PTHR34265:SF1">
    <property type="entry name" value="TYPE III PANTOTHENATE KINASE"/>
    <property type="match status" value="1"/>
</dbReference>
<comment type="similarity">
    <text evidence="14 16">Belongs to the type III pantothenate kinase family.</text>
</comment>
<keyword evidence="12 16" id="KW-0630">Potassium</keyword>
<dbReference type="PANTHER" id="PTHR34265">
    <property type="entry name" value="TYPE III PANTOTHENATE KINASE"/>
    <property type="match status" value="1"/>
</dbReference>
<dbReference type="AlphaFoldDB" id="A0A517P2B1"/>
<evidence type="ECO:0000256" key="6">
    <source>
        <dbReference type="ARBA" id="ARBA00012102"/>
    </source>
</evidence>
<dbReference type="Pfam" id="PF03309">
    <property type="entry name" value="Pan_kinase"/>
    <property type="match status" value="1"/>
</dbReference>
<dbReference type="InterPro" id="IPR004619">
    <property type="entry name" value="Type_III_PanK"/>
</dbReference>
<evidence type="ECO:0000256" key="5">
    <source>
        <dbReference type="ARBA" id="ARBA00011738"/>
    </source>
</evidence>
<keyword evidence="9 16" id="KW-0547">Nucleotide-binding</keyword>
<feature type="active site" description="Proton acceptor" evidence="16">
    <location>
        <position position="126"/>
    </location>
</feature>
<keyword evidence="8 16" id="KW-0808">Transferase</keyword>
<comment type="caution">
    <text evidence="16">Lacks conserved residue(s) required for the propagation of feature annotation.</text>
</comment>
<organism evidence="17 18">
    <name type="scientific">Stieleria marina</name>
    <dbReference type="NCBI Taxonomy" id="1930275"/>
    <lineage>
        <taxon>Bacteria</taxon>
        <taxon>Pseudomonadati</taxon>
        <taxon>Planctomycetota</taxon>
        <taxon>Planctomycetia</taxon>
        <taxon>Pirellulales</taxon>
        <taxon>Pirellulaceae</taxon>
        <taxon>Stieleria</taxon>
    </lineage>
</organism>
<feature type="binding site" evidence="16">
    <location>
        <position position="149"/>
    </location>
    <ligand>
        <name>ATP</name>
        <dbReference type="ChEBI" id="CHEBI:30616"/>
    </ligand>
</feature>
<gene>
    <name evidence="16 17" type="primary">coaX</name>
    <name evidence="17" type="ORF">K239x_55370</name>
</gene>
<dbReference type="UniPathway" id="UPA00241">
    <property type="reaction ID" value="UER00352"/>
</dbReference>
<dbReference type="CDD" id="cd24015">
    <property type="entry name" value="ASKHA_NBD_PanK-III"/>
    <property type="match status" value="1"/>
</dbReference>
<keyword evidence="13 16" id="KW-0173">Coenzyme A biosynthesis</keyword>
<evidence type="ECO:0000256" key="11">
    <source>
        <dbReference type="ARBA" id="ARBA00022840"/>
    </source>
</evidence>
<keyword evidence="16" id="KW-0479">Metal-binding</keyword>
<evidence type="ECO:0000256" key="16">
    <source>
        <dbReference type="HAMAP-Rule" id="MF_01274"/>
    </source>
</evidence>
<dbReference type="InterPro" id="IPR043129">
    <property type="entry name" value="ATPase_NBD"/>
</dbReference>
<comment type="catalytic activity">
    <reaction evidence="1 16">
        <text>(R)-pantothenate + ATP = (R)-4'-phosphopantothenate + ADP + H(+)</text>
        <dbReference type="Rhea" id="RHEA:16373"/>
        <dbReference type="ChEBI" id="CHEBI:10986"/>
        <dbReference type="ChEBI" id="CHEBI:15378"/>
        <dbReference type="ChEBI" id="CHEBI:29032"/>
        <dbReference type="ChEBI" id="CHEBI:30616"/>
        <dbReference type="ChEBI" id="CHEBI:456216"/>
        <dbReference type="EC" id="2.7.1.33"/>
    </reaction>
</comment>
<proteinExistence type="inferred from homology"/>
<evidence type="ECO:0000256" key="10">
    <source>
        <dbReference type="ARBA" id="ARBA00022777"/>
    </source>
</evidence>
<evidence type="ECO:0000313" key="18">
    <source>
        <dbReference type="Proteomes" id="UP000319817"/>
    </source>
</evidence>
<comment type="pathway">
    <text evidence="4 16">Cofactor biosynthesis; coenzyme A biosynthesis; CoA from (R)-pantothenate: step 1/5.</text>
</comment>
<dbReference type="Gene3D" id="3.30.420.40">
    <property type="match status" value="2"/>
</dbReference>
<evidence type="ECO:0000256" key="14">
    <source>
        <dbReference type="ARBA" id="ARBA00038036"/>
    </source>
</evidence>
<dbReference type="GO" id="GO:0046872">
    <property type="term" value="F:metal ion binding"/>
    <property type="evidence" value="ECO:0007669"/>
    <property type="project" value="UniProtKB-KW"/>
</dbReference>
<dbReference type="Proteomes" id="UP000319817">
    <property type="component" value="Chromosome"/>
</dbReference>
<comment type="subcellular location">
    <subcellularLocation>
        <location evidence="3 16">Cytoplasm</location>
    </subcellularLocation>
</comment>
<comment type="cofactor">
    <cofactor evidence="2">
        <name>K(+)</name>
        <dbReference type="ChEBI" id="CHEBI:29103"/>
    </cofactor>
</comment>
<evidence type="ECO:0000256" key="8">
    <source>
        <dbReference type="ARBA" id="ARBA00022679"/>
    </source>
</evidence>
<dbReference type="GO" id="GO:0005524">
    <property type="term" value="F:ATP binding"/>
    <property type="evidence" value="ECO:0007669"/>
    <property type="project" value="UniProtKB-UniRule"/>
</dbReference>